<dbReference type="Proteomes" id="UP000016932">
    <property type="component" value="Unassembled WGS sequence"/>
</dbReference>
<evidence type="ECO:0000313" key="1">
    <source>
        <dbReference type="EMBL" id="EME84030.1"/>
    </source>
</evidence>
<dbReference type="EMBL" id="KB446557">
    <property type="protein sequence ID" value="EME84030.1"/>
    <property type="molecule type" value="Genomic_DNA"/>
</dbReference>
<accession>M2Z2G2</accession>
<dbReference type="GeneID" id="19336559"/>
<dbReference type="RefSeq" id="XP_007924654.1">
    <property type="nucleotide sequence ID" value="XM_007926463.1"/>
</dbReference>
<gene>
    <name evidence="1" type="ORF">MYCFIDRAFT_207141</name>
</gene>
<dbReference type="KEGG" id="pfj:MYCFIDRAFT_207141"/>
<name>M2Z2G2_PSEFD</name>
<reference evidence="1 2" key="1">
    <citation type="journal article" date="2012" name="PLoS Pathog.">
        <title>Diverse lifestyles and strategies of plant pathogenesis encoded in the genomes of eighteen Dothideomycetes fungi.</title>
        <authorList>
            <person name="Ohm R.A."/>
            <person name="Feau N."/>
            <person name="Henrissat B."/>
            <person name="Schoch C.L."/>
            <person name="Horwitz B.A."/>
            <person name="Barry K.W."/>
            <person name="Condon B.J."/>
            <person name="Copeland A.C."/>
            <person name="Dhillon B."/>
            <person name="Glaser F."/>
            <person name="Hesse C.N."/>
            <person name="Kosti I."/>
            <person name="LaButti K."/>
            <person name="Lindquist E.A."/>
            <person name="Lucas S."/>
            <person name="Salamov A.A."/>
            <person name="Bradshaw R.E."/>
            <person name="Ciuffetti L."/>
            <person name="Hamelin R.C."/>
            <person name="Kema G.H.J."/>
            <person name="Lawrence C."/>
            <person name="Scott J.A."/>
            <person name="Spatafora J.W."/>
            <person name="Turgeon B.G."/>
            <person name="de Wit P.J.G.M."/>
            <person name="Zhong S."/>
            <person name="Goodwin S.B."/>
            <person name="Grigoriev I.V."/>
        </authorList>
    </citation>
    <scope>NUCLEOTIDE SEQUENCE [LARGE SCALE GENOMIC DNA]</scope>
    <source>
        <strain evidence="1 2">CIRAD86</strain>
    </source>
</reference>
<evidence type="ECO:0000313" key="2">
    <source>
        <dbReference type="Proteomes" id="UP000016932"/>
    </source>
</evidence>
<dbReference type="VEuPathDB" id="FungiDB:MYCFIDRAFT_207141"/>
<sequence>MPMTSTGHTTARHVLIHTLPCIGLRLGMTFHSSGSHHLQGRRVPIDGSPFTGAATEGVQKDWCLEVPVDSSHVLEGESWRRWEDALPRNACKLEPSFQNRGFRNKVLTDPLRLLCSVSSLRRQGTYCLRWAGRRTCTERGRCTAEALKQRGPAIGPRDSANMFTVHTHMPRAA</sequence>
<organism evidence="1 2">
    <name type="scientific">Pseudocercospora fijiensis (strain CIRAD86)</name>
    <name type="common">Black leaf streak disease fungus</name>
    <name type="synonym">Mycosphaerella fijiensis</name>
    <dbReference type="NCBI Taxonomy" id="383855"/>
    <lineage>
        <taxon>Eukaryota</taxon>
        <taxon>Fungi</taxon>
        <taxon>Dikarya</taxon>
        <taxon>Ascomycota</taxon>
        <taxon>Pezizomycotina</taxon>
        <taxon>Dothideomycetes</taxon>
        <taxon>Dothideomycetidae</taxon>
        <taxon>Mycosphaerellales</taxon>
        <taxon>Mycosphaerellaceae</taxon>
        <taxon>Pseudocercospora</taxon>
    </lineage>
</organism>
<dbReference type="AlphaFoldDB" id="M2Z2G2"/>
<dbReference type="HOGENOM" id="CLU_1548292_0_0_1"/>
<keyword evidence="2" id="KW-1185">Reference proteome</keyword>
<proteinExistence type="predicted"/>
<protein>
    <submittedName>
        <fullName evidence="1">Uncharacterized protein</fullName>
    </submittedName>
</protein>